<protein>
    <submittedName>
        <fullName evidence="1">Uncharacterized protein</fullName>
    </submittedName>
</protein>
<evidence type="ECO:0000313" key="1">
    <source>
        <dbReference type="EMBL" id="GBN29821.1"/>
    </source>
</evidence>
<dbReference type="EMBL" id="BGPR01007827">
    <property type="protein sequence ID" value="GBN29821.1"/>
    <property type="molecule type" value="Genomic_DNA"/>
</dbReference>
<proteinExistence type="predicted"/>
<organism evidence="1 2">
    <name type="scientific">Araneus ventricosus</name>
    <name type="common">Orbweaver spider</name>
    <name type="synonym">Epeira ventricosa</name>
    <dbReference type="NCBI Taxonomy" id="182803"/>
    <lineage>
        <taxon>Eukaryota</taxon>
        <taxon>Metazoa</taxon>
        <taxon>Ecdysozoa</taxon>
        <taxon>Arthropoda</taxon>
        <taxon>Chelicerata</taxon>
        <taxon>Arachnida</taxon>
        <taxon>Araneae</taxon>
        <taxon>Araneomorphae</taxon>
        <taxon>Entelegynae</taxon>
        <taxon>Araneoidea</taxon>
        <taxon>Araneidae</taxon>
        <taxon>Araneus</taxon>
    </lineage>
</organism>
<evidence type="ECO:0000313" key="2">
    <source>
        <dbReference type="Proteomes" id="UP000499080"/>
    </source>
</evidence>
<keyword evidence="2" id="KW-1185">Reference proteome</keyword>
<comment type="caution">
    <text evidence="1">The sequence shown here is derived from an EMBL/GenBank/DDBJ whole genome shotgun (WGS) entry which is preliminary data.</text>
</comment>
<gene>
    <name evidence="1" type="ORF">AVEN_129082_1</name>
</gene>
<sequence>MLGPWIHEVISIPGHVHPPDTIANKTRQTRQLVSSHQQFNGGVGGPRRGSQRWVVDQYNACCPFELDYDLVGLGLENICSIDDKEFKRCSDEFLSHFKKRYAEAAIGLHGPDESPAFEKGRACLEAIVSFCESNPDGCMSTG</sequence>
<dbReference type="Proteomes" id="UP000499080">
    <property type="component" value="Unassembled WGS sequence"/>
</dbReference>
<name>A0A4Y2MRP1_ARAVE</name>
<dbReference type="OrthoDB" id="6468989at2759"/>
<dbReference type="AlphaFoldDB" id="A0A4Y2MRP1"/>
<reference evidence="1 2" key="1">
    <citation type="journal article" date="2019" name="Sci. Rep.">
        <title>Orb-weaving spider Araneus ventricosus genome elucidates the spidroin gene catalogue.</title>
        <authorList>
            <person name="Kono N."/>
            <person name="Nakamura H."/>
            <person name="Ohtoshi R."/>
            <person name="Moran D.A.P."/>
            <person name="Shinohara A."/>
            <person name="Yoshida Y."/>
            <person name="Fujiwara M."/>
            <person name="Mori M."/>
            <person name="Tomita M."/>
            <person name="Arakawa K."/>
        </authorList>
    </citation>
    <scope>NUCLEOTIDE SEQUENCE [LARGE SCALE GENOMIC DNA]</scope>
</reference>
<accession>A0A4Y2MRP1</accession>